<organism evidence="1 2">
    <name type="scientific">Pseudomonas orientalis</name>
    <dbReference type="NCBI Taxonomy" id="76758"/>
    <lineage>
        <taxon>Bacteria</taxon>
        <taxon>Pseudomonadati</taxon>
        <taxon>Pseudomonadota</taxon>
        <taxon>Gammaproteobacteria</taxon>
        <taxon>Pseudomonadales</taxon>
        <taxon>Pseudomonadaceae</taxon>
        <taxon>Pseudomonas</taxon>
    </lineage>
</organism>
<evidence type="ECO:0008006" key="3">
    <source>
        <dbReference type="Google" id="ProtNLM"/>
    </source>
</evidence>
<name>A0A8B3XSH7_9PSED</name>
<dbReference type="RefSeq" id="WP_072024038.1">
    <property type="nucleotide sequence ID" value="NZ_JYLM01000002.1"/>
</dbReference>
<gene>
    <name evidence="1" type="ORF">SAMN04490197_0646</name>
</gene>
<dbReference type="EMBL" id="LT629782">
    <property type="protein sequence ID" value="SDT90146.1"/>
    <property type="molecule type" value="Genomic_DNA"/>
</dbReference>
<dbReference type="Proteomes" id="UP000183653">
    <property type="component" value="Chromosome I"/>
</dbReference>
<evidence type="ECO:0000313" key="2">
    <source>
        <dbReference type="Proteomes" id="UP000183653"/>
    </source>
</evidence>
<reference evidence="1 2" key="1">
    <citation type="submission" date="2016-10" db="EMBL/GenBank/DDBJ databases">
        <authorList>
            <person name="Varghese N."/>
            <person name="Submissions S."/>
        </authorList>
    </citation>
    <scope>NUCLEOTIDE SEQUENCE [LARGE SCALE GENOMIC DNA]</scope>
    <source>
        <strain evidence="1 2">BS2775</strain>
    </source>
</reference>
<evidence type="ECO:0000313" key="1">
    <source>
        <dbReference type="EMBL" id="SDT90146.1"/>
    </source>
</evidence>
<sequence>MKIGWKTKNSNLKPEEIIKKIESIKKITVDGRVSFEAFEYHNAFASLFSMIELTSKSDGLNLDSILSRSISITATAGVLTKDALMENIQKICRAELATREEKYCFLTSVSINPAHLTLKSIYIEDTHINLFSGDYPKKYYSRSREIKASHRTLNDEHEQYCKVKIQLKAKTDQGATTKALRSLDILRAIMALFGNSSMELMGNKQAAINKVRLGQTHTLHYFSGKPAKSTVWYEPYFEAGKVYSPSKPEVFGKNVKWALSRLKTCKYGRVIKDSLLRYVRALDEREHNSALIRLWGALECLASPSDSNKDGIPRRCAFLFEESEFHQQVLEHLREHRNQSVHAGEESERAKTYCYQIQFYFRELILFHLRRSDDFQSLAEANQFLDLPAKPSDLQRKIDLYKKALEFQGGSTDIQ</sequence>
<protein>
    <recommendedName>
        <fullName evidence="3">Apea-like HEPN domain-containing protein</fullName>
    </recommendedName>
</protein>
<dbReference type="AlphaFoldDB" id="A0A8B3XSH7"/>
<proteinExistence type="predicted"/>
<dbReference type="OrthoDB" id="1491948at2"/>
<accession>A0A8B3XSH7</accession>
<keyword evidence="2" id="KW-1185">Reference proteome</keyword>